<dbReference type="SUPFAM" id="SSF52467">
    <property type="entry name" value="DHS-like NAD/FAD-binding domain"/>
    <property type="match status" value="1"/>
</dbReference>
<proteinExistence type="inferred from homology"/>
<accession>A0A073ITZ9</accession>
<dbReference type="InterPro" id="IPR045229">
    <property type="entry name" value="TPP_enz"/>
</dbReference>
<dbReference type="InterPro" id="IPR029061">
    <property type="entry name" value="THDP-binding"/>
</dbReference>
<organism evidence="18 19">
    <name type="scientific">Synergistes jonesii</name>
    <dbReference type="NCBI Taxonomy" id="2754"/>
    <lineage>
        <taxon>Bacteria</taxon>
        <taxon>Thermotogati</taxon>
        <taxon>Synergistota</taxon>
        <taxon>Synergistia</taxon>
        <taxon>Synergistales</taxon>
        <taxon>Synergistaceae</taxon>
        <taxon>Synergistes</taxon>
    </lineage>
</organism>
<dbReference type="CDD" id="cd02015">
    <property type="entry name" value="TPP_AHAS"/>
    <property type="match status" value="1"/>
</dbReference>
<dbReference type="Pfam" id="PF00205">
    <property type="entry name" value="TPP_enzyme_M"/>
    <property type="match status" value="1"/>
</dbReference>
<evidence type="ECO:0000256" key="6">
    <source>
        <dbReference type="ARBA" id="ARBA00022630"/>
    </source>
</evidence>
<comment type="cofactor">
    <cofactor evidence="14">
        <name>Mg(2+)</name>
        <dbReference type="ChEBI" id="CHEBI:18420"/>
    </cofactor>
    <text evidence="14">Binds 1 Mg(2+) ion per subunit.</text>
</comment>
<dbReference type="PANTHER" id="PTHR18968">
    <property type="entry name" value="THIAMINE PYROPHOSPHATE ENZYMES"/>
    <property type="match status" value="1"/>
</dbReference>
<evidence type="ECO:0000256" key="2">
    <source>
        <dbReference type="ARBA" id="ARBA00005025"/>
    </source>
</evidence>
<keyword evidence="10 14" id="KW-0460">Magnesium</keyword>
<keyword evidence="5 14" id="KW-0028">Amino-acid biosynthesis</keyword>
<keyword evidence="12 14" id="KW-0100">Branched-chain amino acid biosynthesis</keyword>
<dbReference type="GeneID" id="90982976"/>
<dbReference type="Pfam" id="PF02775">
    <property type="entry name" value="TPP_enzyme_C"/>
    <property type="match status" value="1"/>
</dbReference>
<keyword evidence="7 14" id="KW-0808">Transferase</keyword>
<dbReference type="InterPro" id="IPR012001">
    <property type="entry name" value="Thiamin_PyroP_enz_TPP-bd_dom"/>
</dbReference>
<comment type="caution">
    <text evidence="18">The sequence shown here is derived from an EMBL/GenBank/DDBJ whole genome shotgun (WGS) entry which is preliminary data.</text>
</comment>
<dbReference type="NCBIfam" id="TIGR00118">
    <property type="entry name" value="acolac_lg"/>
    <property type="match status" value="1"/>
</dbReference>
<evidence type="ECO:0000256" key="11">
    <source>
        <dbReference type="ARBA" id="ARBA00023052"/>
    </source>
</evidence>
<dbReference type="GO" id="GO:0005948">
    <property type="term" value="C:acetolactate synthase complex"/>
    <property type="evidence" value="ECO:0007669"/>
    <property type="project" value="TreeGrafter"/>
</dbReference>
<feature type="domain" description="Thiamine pyrophosphate enzyme TPP-binding" evidence="16">
    <location>
        <begin position="389"/>
        <end position="536"/>
    </location>
</feature>
<dbReference type="CDD" id="cd07035">
    <property type="entry name" value="TPP_PYR_POX_like"/>
    <property type="match status" value="1"/>
</dbReference>
<dbReference type="PANTHER" id="PTHR18968:SF13">
    <property type="entry name" value="ACETOLACTATE SYNTHASE CATALYTIC SUBUNIT, MITOCHONDRIAL"/>
    <property type="match status" value="1"/>
</dbReference>
<dbReference type="GO" id="GO:0003984">
    <property type="term" value="F:acetolactate synthase activity"/>
    <property type="evidence" value="ECO:0007669"/>
    <property type="project" value="UniProtKB-EC"/>
</dbReference>
<dbReference type="eggNOG" id="COG0028">
    <property type="taxonomic scope" value="Bacteria"/>
</dbReference>
<dbReference type="InterPro" id="IPR011766">
    <property type="entry name" value="TPP_enzyme_TPP-bd"/>
</dbReference>
<comment type="pathway">
    <text evidence="1 14">Amino-acid biosynthesis; L-isoleucine biosynthesis; L-isoleucine from 2-oxobutanoate: step 1/4.</text>
</comment>
<dbReference type="Pfam" id="PF02776">
    <property type="entry name" value="TPP_enzyme_N"/>
    <property type="match status" value="1"/>
</dbReference>
<keyword evidence="6" id="KW-0285">Flavoprotein</keyword>
<comment type="pathway">
    <text evidence="2 14">Amino-acid biosynthesis; L-valine biosynthesis; L-valine from pyruvate: step 1/4.</text>
</comment>
<protein>
    <recommendedName>
        <fullName evidence="4 14">Acetolactate synthase</fullName>
        <ecNumber evidence="4 14">2.2.1.6</ecNumber>
    </recommendedName>
</protein>
<dbReference type="GO" id="GO:0050660">
    <property type="term" value="F:flavin adenine dinucleotide binding"/>
    <property type="evidence" value="ECO:0007669"/>
    <property type="project" value="InterPro"/>
</dbReference>
<keyword evidence="19" id="KW-1185">Reference proteome</keyword>
<dbReference type="FunFam" id="3.40.50.1220:FF:000008">
    <property type="entry name" value="Acetolactate synthase"/>
    <property type="match status" value="1"/>
</dbReference>
<dbReference type="UniPathway" id="UPA00049">
    <property type="reaction ID" value="UER00059"/>
</dbReference>
<dbReference type="UniPathway" id="UPA00047">
    <property type="reaction ID" value="UER00055"/>
</dbReference>
<dbReference type="SUPFAM" id="SSF52518">
    <property type="entry name" value="Thiamin diphosphate-binding fold (THDP-binding)"/>
    <property type="match status" value="2"/>
</dbReference>
<dbReference type="RefSeq" id="WP_037974811.1">
    <property type="nucleotide sequence ID" value="NZ_JMKI01000010.1"/>
</dbReference>
<evidence type="ECO:0000256" key="3">
    <source>
        <dbReference type="ARBA" id="ARBA00007812"/>
    </source>
</evidence>
<keyword evidence="11 14" id="KW-0786">Thiamine pyrophosphate</keyword>
<dbReference type="Gene3D" id="3.40.50.970">
    <property type="match status" value="2"/>
</dbReference>
<comment type="cofactor">
    <cofactor evidence="14">
        <name>thiamine diphosphate</name>
        <dbReference type="ChEBI" id="CHEBI:58937"/>
    </cofactor>
    <text evidence="14">Binds 1 thiamine pyrophosphate per subunit.</text>
</comment>
<dbReference type="PATRIC" id="fig|2754.20.peg.2349"/>
<evidence type="ECO:0000256" key="4">
    <source>
        <dbReference type="ARBA" id="ARBA00013145"/>
    </source>
</evidence>
<evidence type="ECO:0000313" key="18">
    <source>
        <dbReference type="EMBL" id="KEJ92951.1"/>
    </source>
</evidence>
<dbReference type="InterPro" id="IPR012846">
    <property type="entry name" value="Acetolactate_synth_lsu"/>
</dbReference>
<evidence type="ECO:0000256" key="8">
    <source>
        <dbReference type="ARBA" id="ARBA00022723"/>
    </source>
</evidence>
<dbReference type="GO" id="GO:0009097">
    <property type="term" value="P:isoleucine biosynthetic process"/>
    <property type="evidence" value="ECO:0007669"/>
    <property type="project" value="UniProtKB-UniPathway"/>
</dbReference>
<evidence type="ECO:0000256" key="1">
    <source>
        <dbReference type="ARBA" id="ARBA00004974"/>
    </source>
</evidence>
<dbReference type="FunFam" id="3.40.50.970:FF:000007">
    <property type="entry name" value="Acetolactate synthase"/>
    <property type="match status" value="1"/>
</dbReference>
<dbReference type="Proteomes" id="UP000027665">
    <property type="component" value="Unassembled WGS sequence"/>
</dbReference>
<dbReference type="EC" id="2.2.1.6" evidence="4 14"/>
<dbReference type="GO" id="GO:0030976">
    <property type="term" value="F:thiamine pyrophosphate binding"/>
    <property type="evidence" value="ECO:0007669"/>
    <property type="project" value="UniProtKB-UniRule"/>
</dbReference>
<evidence type="ECO:0000256" key="14">
    <source>
        <dbReference type="RuleBase" id="RU003591"/>
    </source>
</evidence>
<evidence type="ECO:0000256" key="7">
    <source>
        <dbReference type="ARBA" id="ARBA00022679"/>
    </source>
</evidence>
<dbReference type="GO" id="GO:0000287">
    <property type="term" value="F:magnesium ion binding"/>
    <property type="evidence" value="ECO:0007669"/>
    <property type="project" value="UniProtKB-UniRule"/>
</dbReference>
<keyword evidence="9" id="KW-0274">FAD</keyword>
<reference evidence="18 19" key="1">
    <citation type="submission" date="2014-04" db="EMBL/GenBank/DDBJ databases">
        <title>Draft Genome Sequence of Synergistes jonesii.</title>
        <authorList>
            <person name="Coil D.A."/>
            <person name="Eisen J.A."/>
            <person name="Holland-Moritz H.E."/>
        </authorList>
    </citation>
    <scope>NUCLEOTIDE SEQUENCE [LARGE SCALE GENOMIC DNA]</scope>
    <source>
        <strain evidence="18 19">78-1</strain>
    </source>
</reference>
<evidence type="ECO:0000256" key="5">
    <source>
        <dbReference type="ARBA" id="ARBA00022605"/>
    </source>
</evidence>
<evidence type="ECO:0000313" key="19">
    <source>
        <dbReference type="Proteomes" id="UP000027665"/>
    </source>
</evidence>
<evidence type="ECO:0000256" key="12">
    <source>
        <dbReference type="ARBA" id="ARBA00023304"/>
    </source>
</evidence>
<dbReference type="InterPro" id="IPR012000">
    <property type="entry name" value="Thiamin_PyroP_enz_cen_dom"/>
</dbReference>
<dbReference type="EMBL" id="JMKI01000010">
    <property type="protein sequence ID" value="KEJ92951.1"/>
    <property type="molecule type" value="Genomic_DNA"/>
</dbReference>
<dbReference type="Gene3D" id="3.40.50.1220">
    <property type="entry name" value="TPP-binding domain"/>
    <property type="match status" value="1"/>
</dbReference>
<keyword evidence="8 14" id="KW-0479">Metal-binding</keyword>
<gene>
    <name evidence="18" type="ORF">EH55_00145</name>
</gene>
<evidence type="ECO:0000256" key="10">
    <source>
        <dbReference type="ARBA" id="ARBA00022842"/>
    </source>
</evidence>
<sequence length="560" mass="59959">MAKMNGAQMVVKALEDEGVSTIFGLPGGTVIHLYDALYDSKMKHILMRHEQAASHAADGYARAGGKTGVCIATSGPGATNLVTGIATANLDSSPMVAITGQVATTLIGTDAFQEADIVGASLPLVKHSFQVHTPEQVQQTIHKAFYIASTGRPGPVLVDVPADVQKGIGDYSFSPQLDFMGYHPENIYNISQLGDAVSLIERAEKPVIFAGGGVIRSGASEKLAEFALKYQIPVTTSLLGKGAFPESHGSGLALGMAGMHGHPVANRALMNADVIIAIGTRFSDRTTGKREFFAKNAKIIHIDMDEAEIDKAIESDVWLLGDACRVLDALASSINGKTADHEEWNKALAEIRVKEPMPRSEYGGEIAPWQVLETLREITGGKAVVTTEVGQNQMWAAQHFRVEAPRRFLSSGGLGTMGFGFPAAIGAAFACADQPVCCIAGDGSLMMNIQELDTCARYNVPVKVILLNNACLGNVRQWQQFFYNHRYSNTIYSRSPDFVRLAESMGVPGYSASSHESLRPTLEKVLEEPGPALVDIRIPQGALVVPMVYPGNSLDEMVTA</sequence>
<dbReference type="GO" id="GO:0009099">
    <property type="term" value="P:L-valine biosynthetic process"/>
    <property type="evidence" value="ECO:0007669"/>
    <property type="project" value="UniProtKB-UniPathway"/>
</dbReference>
<comment type="catalytic activity">
    <reaction evidence="13 14">
        <text>2 pyruvate + H(+) = (2S)-2-acetolactate + CO2</text>
        <dbReference type="Rhea" id="RHEA:25249"/>
        <dbReference type="ChEBI" id="CHEBI:15361"/>
        <dbReference type="ChEBI" id="CHEBI:15378"/>
        <dbReference type="ChEBI" id="CHEBI:16526"/>
        <dbReference type="ChEBI" id="CHEBI:58476"/>
        <dbReference type="EC" id="2.2.1.6"/>
    </reaction>
</comment>
<evidence type="ECO:0000259" key="15">
    <source>
        <dbReference type="Pfam" id="PF00205"/>
    </source>
</evidence>
<evidence type="ECO:0000259" key="16">
    <source>
        <dbReference type="Pfam" id="PF02775"/>
    </source>
</evidence>
<evidence type="ECO:0000256" key="13">
    <source>
        <dbReference type="ARBA" id="ARBA00048670"/>
    </source>
</evidence>
<evidence type="ECO:0000259" key="17">
    <source>
        <dbReference type="Pfam" id="PF02776"/>
    </source>
</evidence>
<dbReference type="OrthoDB" id="4494979at2"/>
<dbReference type="AlphaFoldDB" id="A0A073ITZ9"/>
<dbReference type="InterPro" id="IPR029035">
    <property type="entry name" value="DHS-like_NAD/FAD-binding_dom"/>
</dbReference>
<feature type="domain" description="Thiamine pyrophosphate enzyme central" evidence="15">
    <location>
        <begin position="195"/>
        <end position="330"/>
    </location>
</feature>
<dbReference type="InterPro" id="IPR039368">
    <property type="entry name" value="AHAS_TPP"/>
</dbReference>
<dbReference type="FunFam" id="3.40.50.970:FF:000016">
    <property type="entry name" value="Acetolactate synthase"/>
    <property type="match status" value="1"/>
</dbReference>
<name>A0A073ITZ9_9BACT</name>
<feature type="domain" description="Thiamine pyrophosphate enzyme N-terminal TPP-binding" evidence="17">
    <location>
        <begin position="4"/>
        <end position="118"/>
    </location>
</feature>
<evidence type="ECO:0000256" key="9">
    <source>
        <dbReference type="ARBA" id="ARBA00022827"/>
    </source>
</evidence>
<comment type="similarity">
    <text evidence="3 14">Belongs to the TPP enzyme family.</text>
</comment>
<dbReference type="STRING" id="2754.EH55_00145"/>